<gene>
    <name evidence="2" type="ORF">UT34_C0001G0161</name>
</gene>
<evidence type="ECO:0000256" key="1">
    <source>
        <dbReference type="SAM" id="Phobius"/>
    </source>
</evidence>
<organism evidence="2 3">
    <name type="scientific">candidate division WS6 bacterium GW2011_GWF2_39_15</name>
    <dbReference type="NCBI Taxonomy" id="1619100"/>
    <lineage>
        <taxon>Bacteria</taxon>
        <taxon>Candidatus Dojkabacteria</taxon>
    </lineage>
</organism>
<keyword evidence="1" id="KW-1133">Transmembrane helix</keyword>
<keyword evidence="1" id="KW-0812">Transmembrane</keyword>
<dbReference type="STRING" id="1619100.UT34_C0001G0161"/>
<sequence length="309" mass="34844">MMYESLSEFDLTLDQLEYIERWGEEPIDLISSQLMLLICPDEEDDDLTRRLVIPTEILLGSLNLDGVESDQKSLLNRMIRSRNENPRLPHREPIRLSTKLNTLYNLIDIISQRLENGYTPSVSQEVVLENLAMIIDRQLVREGNTCPLAAGIALRILQHRPGYISDKAIDVMASPDLLRRIPFKHEEFKVLDELTAAEYSKILLLVQESRGLEVKQFINALASIVGVPIALFLVGSNIIKPDETVFTMGTLSGVLASLLVVNQIHLLEASGKVNKSLSTLFTKLRSHYKWVRRRGIILGGFVISEKSAV</sequence>
<dbReference type="Proteomes" id="UP000034799">
    <property type="component" value="Unassembled WGS sequence"/>
</dbReference>
<protein>
    <submittedName>
        <fullName evidence="2">Uncharacterized protein</fullName>
    </submittedName>
</protein>
<reference evidence="2 3" key="1">
    <citation type="journal article" date="2015" name="Nature">
        <title>rRNA introns, odd ribosomes, and small enigmatic genomes across a large radiation of phyla.</title>
        <authorList>
            <person name="Brown C.T."/>
            <person name="Hug L.A."/>
            <person name="Thomas B.C."/>
            <person name="Sharon I."/>
            <person name="Castelle C.J."/>
            <person name="Singh A."/>
            <person name="Wilkins M.J."/>
            <person name="Williams K.H."/>
            <person name="Banfield J.F."/>
        </authorList>
    </citation>
    <scope>NUCLEOTIDE SEQUENCE [LARGE SCALE GENOMIC DNA]</scope>
</reference>
<evidence type="ECO:0000313" key="3">
    <source>
        <dbReference type="Proteomes" id="UP000034799"/>
    </source>
</evidence>
<dbReference type="EMBL" id="LBWK01000001">
    <property type="protein sequence ID" value="KKR06121.1"/>
    <property type="molecule type" value="Genomic_DNA"/>
</dbReference>
<accession>A0A0G0MZZ8</accession>
<dbReference type="AlphaFoldDB" id="A0A0G0MZZ8"/>
<feature type="transmembrane region" description="Helical" evidence="1">
    <location>
        <begin position="217"/>
        <end position="239"/>
    </location>
</feature>
<evidence type="ECO:0000313" key="2">
    <source>
        <dbReference type="EMBL" id="KKR06121.1"/>
    </source>
</evidence>
<keyword evidence="1" id="KW-0472">Membrane</keyword>
<comment type="caution">
    <text evidence="2">The sequence shown here is derived from an EMBL/GenBank/DDBJ whole genome shotgun (WGS) entry which is preliminary data.</text>
</comment>
<name>A0A0G0MZZ8_9BACT</name>
<proteinExistence type="predicted"/>
<feature type="transmembrane region" description="Helical" evidence="1">
    <location>
        <begin position="245"/>
        <end position="267"/>
    </location>
</feature>